<dbReference type="InterPro" id="IPR050683">
    <property type="entry name" value="Bact_Polysacc_Export_ATP-bd"/>
</dbReference>
<dbReference type="GO" id="GO:0005524">
    <property type="term" value="F:ATP binding"/>
    <property type="evidence" value="ECO:0007669"/>
    <property type="project" value="UniProtKB-KW"/>
</dbReference>
<comment type="similarity">
    <text evidence="1">Belongs to the ABC transporter superfamily.</text>
</comment>
<evidence type="ECO:0000256" key="1">
    <source>
        <dbReference type="ARBA" id="ARBA00005417"/>
    </source>
</evidence>
<evidence type="ECO:0000313" key="7">
    <source>
        <dbReference type="Proteomes" id="UP000286701"/>
    </source>
</evidence>
<dbReference type="GO" id="GO:0140359">
    <property type="term" value="F:ABC-type transporter activity"/>
    <property type="evidence" value="ECO:0007669"/>
    <property type="project" value="InterPro"/>
</dbReference>
<sequence length="436" mass="48187">MGDIAIKVENLSKAYQLGDFGTGTLSRDIERKWALLRGKEDPFLKVGEVNDRSTAGTSDIVWSLKDINFEINKGDAVGVIGRNGAGKSTLLKVLSRVTVPTAGSVKIMGRVASLLEVGTGFHPELTGRENIFLNGAILGMRKHEIKKHFDAIVDFAGVERYIDTPVKRYSSGMYVRLAFAVAAHLESEILIVDEVLAVGDAEFQKKCLGKMGEVSKGEGRTVLFVSHNMAAISNLCSKSILLKHGQLQTMDYTHTVIDKYIRTGENNDGQVNFEDLIIKQKSTKAGFYALRLLSRAKGITADFAINEDIIVEIEYDVYEDGTTIQPSIHLLDNLDTCIFATFSAPSASSTVDPFYKKPLQKGRYKSTCVIPGNYLNDKNYKINAFLVPEDMANMAFAESVLAFTVIETGDMRKEYTGDWWGVVRPKLAWNTEAIKL</sequence>
<dbReference type="GO" id="GO:0016887">
    <property type="term" value="F:ATP hydrolysis activity"/>
    <property type="evidence" value="ECO:0007669"/>
    <property type="project" value="InterPro"/>
</dbReference>
<dbReference type="Pfam" id="PF00005">
    <property type="entry name" value="ABC_tran"/>
    <property type="match status" value="1"/>
</dbReference>
<keyword evidence="4 6" id="KW-0067">ATP-binding</keyword>
<reference evidence="6 7" key="1">
    <citation type="submission" date="2019-01" db="EMBL/GenBank/DDBJ databases">
        <title>Mucilaginibacter antarcticum sp. nov., isolated from antarctic soil.</title>
        <authorList>
            <person name="Yan Y.-Q."/>
            <person name="Du Z.-J."/>
        </authorList>
    </citation>
    <scope>NUCLEOTIDE SEQUENCE [LARGE SCALE GENOMIC DNA]</scope>
    <source>
        <strain evidence="6 7">F01003</strain>
    </source>
</reference>
<dbReference type="PANTHER" id="PTHR46743">
    <property type="entry name" value="TEICHOIC ACIDS EXPORT ATP-BINDING PROTEIN TAGH"/>
    <property type="match status" value="1"/>
</dbReference>
<dbReference type="PANTHER" id="PTHR46743:SF2">
    <property type="entry name" value="TEICHOIC ACIDS EXPORT ATP-BINDING PROTEIN TAGH"/>
    <property type="match status" value="1"/>
</dbReference>
<name>A0A3S3YX64_9SPHI</name>
<dbReference type="CDD" id="cd03220">
    <property type="entry name" value="ABC_KpsT_Wzt"/>
    <property type="match status" value="1"/>
</dbReference>
<dbReference type="InterPro" id="IPR027417">
    <property type="entry name" value="P-loop_NTPase"/>
</dbReference>
<dbReference type="InterPro" id="IPR003593">
    <property type="entry name" value="AAA+_ATPase"/>
</dbReference>
<dbReference type="RefSeq" id="WP_128535971.1">
    <property type="nucleotide sequence ID" value="NZ_SBIW01000012.1"/>
</dbReference>
<keyword evidence="3" id="KW-0547">Nucleotide-binding</keyword>
<proteinExistence type="inferred from homology"/>
<feature type="domain" description="ABC transporter" evidence="5">
    <location>
        <begin position="44"/>
        <end position="269"/>
    </location>
</feature>
<organism evidence="6 7">
    <name type="scientific">Mucilaginibacter gilvus</name>
    <dbReference type="NCBI Taxonomy" id="2305909"/>
    <lineage>
        <taxon>Bacteria</taxon>
        <taxon>Pseudomonadati</taxon>
        <taxon>Bacteroidota</taxon>
        <taxon>Sphingobacteriia</taxon>
        <taxon>Sphingobacteriales</taxon>
        <taxon>Sphingobacteriaceae</taxon>
        <taxon>Mucilaginibacter</taxon>
    </lineage>
</organism>
<dbReference type="GO" id="GO:0016020">
    <property type="term" value="C:membrane"/>
    <property type="evidence" value="ECO:0007669"/>
    <property type="project" value="InterPro"/>
</dbReference>
<evidence type="ECO:0000259" key="5">
    <source>
        <dbReference type="PROSITE" id="PS50893"/>
    </source>
</evidence>
<dbReference type="AlphaFoldDB" id="A0A3S3YX64"/>
<comment type="caution">
    <text evidence="6">The sequence shown here is derived from an EMBL/GenBank/DDBJ whole genome shotgun (WGS) entry which is preliminary data.</text>
</comment>
<protein>
    <submittedName>
        <fullName evidence="6">ATP-binding cassette domain-containing protein</fullName>
    </submittedName>
</protein>
<accession>A0A3S3YX64</accession>
<gene>
    <name evidence="6" type="ORF">EPL05_21085</name>
</gene>
<keyword evidence="2" id="KW-0813">Transport</keyword>
<dbReference type="SMART" id="SM00382">
    <property type="entry name" value="AAA"/>
    <property type="match status" value="1"/>
</dbReference>
<keyword evidence="7" id="KW-1185">Reference proteome</keyword>
<dbReference type="Gene3D" id="3.40.50.300">
    <property type="entry name" value="P-loop containing nucleotide triphosphate hydrolases"/>
    <property type="match status" value="1"/>
</dbReference>
<dbReference type="Proteomes" id="UP000286701">
    <property type="component" value="Unassembled WGS sequence"/>
</dbReference>
<evidence type="ECO:0000256" key="3">
    <source>
        <dbReference type="ARBA" id="ARBA00022741"/>
    </source>
</evidence>
<dbReference type="InterPro" id="IPR015860">
    <property type="entry name" value="ABC_transpr_TagH-like"/>
</dbReference>
<dbReference type="SUPFAM" id="SSF52540">
    <property type="entry name" value="P-loop containing nucleoside triphosphate hydrolases"/>
    <property type="match status" value="1"/>
</dbReference>
<evidence type="ECO:0000256" key="4">
    <source>
        <dbReference type="ARBA" id="ARBA00022840"/>
    </source>
</evidence>
<dbReference type="InterPro" id="IPR003439">
    <property type="entry name" value="ABC_transporter-like_ATP-bd"/>
</dbReference>
<evidence type="ECO:0000256" key="2">
    <source>
        <dbReference type="ARBA" id="ARBA00022448"/>
    </source>
</evidence>
<dbReference type="PROSITE" id="PS50893">
    <property type="entry name" value="ABC_TRANSPORTER_2"/>
    <property type="match status" value="1"/>
</dbReference>
<evidence type="ECO:0000313" key="6">
    <source>
        <dbReference type="EMBL" id="RWY48078.1"/>
    </source>
</evidence>
<dbReference type="EMBL" id="SBIW01000012">
    <property type="protein sequence ID" value="RWY48078.1"/>
    <property type="molecule type" value="Genomic_DNA"/>
</dbReference>
<dbReference type="OrthoDB" id="9785229at2"/>